<evidence type="ECO:0000313" key="3">
    <source>
        <dbReference type="EMBL" id="XCN71294.1"/>
    </source>
</evidence>
<dbReference type="GO" id="GO:0047617">
    <property type="term" value="F:fatty acyl-CoA hydrolase activity"/>
    <property type="evidence" value="ECO:0007669"/>
    <property type="project" value="TreeGrafter"/>
</dbReference>
<keyword evidence="2 3" id="KW-0378">Hydrolase</keyword>
<reference evidence="3" key="1">
    <citation type="journal article" date="2024" name="Syst. Appl. Microbiol.">
        <title>First single-strain enrichments of Electrothrix cable bacteria, description of E. aestuarii sp. nov. and E. rattekaaiensis sp. nov., and proposal of a cable bacteria taxonomy following the rules of the SeqCode.</title>
        <authorList>
            <person name="Plum-Jensen L.E."/>
            <person name="Schramm A."/>
            <person name="Marshall I.P.G."/>
        </authorList>
    </citation>
    <scope>NUCLEOTIDE SEQUENCE</scope>
    <source>
        <strain evidence="3">Rat1</strain>
    </source>
</reference>
<dbReference type="PANTHER" id="PTHR31793:SF27">
    <property type="entry name" value="NOVEL THIOESTERASE SUPERFAMILY DOMAIN AND SAPOSIN A-TYPE DOMAIN CONTAINING PROTEIN (0610012H03RIK)"/>
    <property type="match status" value="1"/>
</dbReference>
<protein>
    <submittedName>
        <fullName evidence="3">Acyl-CoA thioesterase</fullName>
        <ecNumber evidence="3">3.1.2.-</ecNumber>
    </submittedName>
</protein>
<sequence length="134" mass="15761">MDDFVFSLELSVRDYECDLQGIVNNAVYQNYLEHTRHEYLKSVGLDFKDFTDRGINLVVVRMELDYKYSLTSGDQFVVRLNFVKESKVKFAFLQNIYRLSDDKLMLQAKVLCVAVNSKGRPFVPEEFQRILDKE</sequence>
<organism evidence="3">
    <name type="scientific">Candidatus Electrothrix aestuarii</name>
    <dbReference type="NCBI Taxonomy" id="3062594"/>
    <lineage>
        <taxon>Bacteria</taxon>
        <taxon>Pseudomonadati</taxon>
        <taxon>Thermodesulfobacteriota</taxon>
        <taxon>Desulfobulbia</taxon>
        <taxon>Desulfobulbales</taxon>
        <taxon>Desulfobulbaceae</taxon>
        <taxon>Candidatus Electrothrix</taxon>
    </lineage>
</organism>
<dbReference type="EMBL" id="CP159373">
    <property type="protein sequence ID" value="XCN71294.1"/>
    <property type="molecule type" value="Genomic_DNA"/>
</dbReference>
<evidence type="ECO:0000256" key="2">
    <source>
        <dbReference type="ARBA" id="ARBA00022801"/>
    </source>
</evidence>
<dbReference type="AlphaFoldDB" id="A0AAU8LQ21"/>
<evidence type="ECO:0000256" key="1">
    <source>
        <dbReference type="ARBA" id="ARBA00005953"/>
    </source>
</evidence>
<name>A0AAU8LQ21_9BACT</name>
<reference evidence="3" key="2">
    <citation type="submission" date="2024-06" db="EMBL/GenBank/DDBJ databases">
        <authorList>
            <person name="Plum-Jensen L.E."/>
            <person name="Schramm A."/>
            <person name="Marshall I.P.G."/>
        </authorList>
    </citation>
    <scope>NUCLEOTIDE SEQUENCE</scope>
    <source>
        <strain evidence="3">Rat1</strain>
    </source>
</reference>
<dbReference type="Gene3D" id="3.10.129.10">
    <property type="entry name" value="Hotdog Thioesterase"/>
    <property type="match status" value="1"/>
</dbReference>
<dbReference type="InterPro" id="IPR050563">
    <property type="entry name" value="4-hydroxybenzoyl-CoA_TE"/>
</dbReference>
<proteinExistence type="inferred from homology"/>
<dbReference type="EC" id="3.1.2.-" evidence="3"/>
<dbReference type="PIRSF" id="PIRSF003230">
    <property type="entry name" value="YbgC"/>
    <property type="match status" value="1"/>
</dbReference>
<dbReference type="InterPro" id="IPR006684">
    <property type="entry name" value="YbgC/YbaW"/>
</dbReference>
<accession>A0AAU8LQ21</accession>
<dbReference type="CDD" id="cd00586">
    <property type="entry name" value="4HBT"/>
    <property type="match status" value="1"/>
</dbReference>
<gene>
    <name evidence="3" type="ORF">Q3M24_13335</name>
</gene>
<comment type="similarity">
    <text evidence="1">Belongs to the 4-hydroxybenzoyl-CoA thioesterase family.</text>
</comment>
<dbReference type="PANTHER" id="PTHR31793">
    <property type="entry name" value="4-HYDROXYBENZOYL-COA THIOESTERASE FAMILY MEMBER"/>
    <property type="match status" value="1"/>
</dbReference>
<dbReference type="InterPro" id="IPR029069">
    <property type="entry name" value="HotDog_dom_sf"/>
</dbReference>
<dbReference type="KEGG" id="eaj:Q3M24_13335"/>
<dbReference type="Pfam" id="PF13279">
    <property type="entry name" value="4HBT_2"/>
    <property type="match status" value="1"/>
</dbReference>
<dbReference type="SUPFAM" id="SSF54637">
    <property type="entry name" value="Thioesterase/thiol ester dehydrase-isomerase"/>
    <property type="match status" value="1"/>
</dbReference>